<evidence type="ECO:0000256" key="3">
    <source>
        <dbReference type="ARBA" id="ARBA00022692"/>
    </source>
</evidence>
<dbReference type="Gene3D" id="3.40.50.1820">
    <property type="entry name" value="alpha/beta hydrolase"/>
    <property type="match status" value="1"/>
</dbReference>
<feature type="transmembrane region" description="Helical" evidence="6">
    <location>
        <begin position="373"/>
        <end position="394"/>
    </location>
</feature>
<organism evidence="8 9">
    <name type="scientific">Rhodohalobacter mucosus</name>
    <dbReference type="NCBI Taxonomy" id="2079485"/>
    <lineage>
        <taxon>Bacteria</taxon>
        <taxon>Pseudomonadati</taxon>
        <taxon>Balneolota</taxon>
        <taxon>Balneolia</taxon>
        <taxon>Balneolales</taxon>
        <taxon>Balneolaceae</taxon>
        <taxon>Rhodohalobacter</taxon>
    </lineage>
</organism>
<accession>A0A316TXY9</accession>
<dbReference type="RefSeq" id="WP_109645680.1">
    <property type="nucleotide sequence ID" value="NZ_QGGB01000003.1"/>
</dbReference>
<keyword evidence="5 6" id="KW-0472">Membrane</keyword>
<evidence type="ECO:0000256" key="1">
    <source>
        <dbReference type="ARBA" id="ARBA00004651"/>
    </source>
</evidence>
<evidence type="ECO:0000313" key="8">
    <source>
        <dbReference type="EMBL" id="PWN07602.1"/>
    </source>
</evidence>
<dbReference type="GO" id="GO:0005886">
    <property type="term" value="C:plasma membrane"/>
    <property type="evidence" value="ECO:0007669"/>
    <property type="project" value="UniProtKB-SubCell"/>
</dbReference>
<gene>
    <name evidence="8" type="ORF">DDZ15_04925</name>
</gene>
<dbReference type="InterPro" id="IPR051311">
    <property type="entry name" value="DedA_domain"/>
</dbReference>
<protein>
    <recommendedName>
        <fullName evidence="7">VTT domain-containing protein</fullName>
    </recommendedName>
</protein>
<dbReference type="PANTHER" id="PTHR42709">
    <property type="entry name" value="ALKALINE PHOSPHATASE LIKE PROTEIN"/>
    <property type="match status" value="1"/>
</dbReference>
<evidence type="ECO:0000313" key="9">
    <source>
        <dbReference type="Proteomes" id="UP000245533"/>
    </source>
</evidence>
<evidence type="ECO:0000259" key="7">
    <source>
        <dbReference type="Pfam" id="PF09335"/>
    </source>
</evidence>
<feature type="transmembrane region" description="Helical" evidence="6">
    <location>
        <begin position="342"/>
        <end position="367"/>
    </location>
</feature>
<dbReference type="Pfam" id="PF09335">
    <property type="entry name" value="VTT_dom"/>
    <property type="match status" value="1"/>
</dbReference>
<evidence type="ECO:0000256" key="2">
    <source>
        <dbReference type="ARBA" id="ARBA00022475"/>
    </source>
</evidence>
<keyword evidence="9" id="KW-1185">Reference proteome</keyword>
<dbReference type="OrthoDB" id="9775266at2"/>
<evidence type="ECO:0000256" key="5">
    <source>
        <dbReference type="ARBA" id="ARBA00023136"/>
    </source>
</evidence>
<feature type="transmembrane region" description="Helical" evidence="6">
    <location>
        <begin position="477"/>
        <end position="497"/>
    </location>
</feature>
<dbReference type="AlphaFoldDB" id="A0A316TXY9"/>
<keyword evidence="2" id="KW-1003">Cell membrane</keyword>
<dbReference type="EMBL" id="QGGB01000003">
    <property type="protein sequence ID" value="PWN07602.1"/>
    <property type="molecule type" value="Genomic_DNA"/>
</dbReference>
<dbReference type="SUPFAM" id="SSF53474">
    <property type="entry name" value="alpha/beta-Hydrolases"/>
    <property type="match status" value="1"/>
</dbReference>
<evidence type="ECO:0000256" key="4">
    <source>
        <dbReference type="ARBA" id="ARBA00022989"/>
    </source>
</evidence>
<dbReference type="Proteomes" id="UP000245533">
    <property type="component" value="Unassembled WGS sequence"/>
</dbReference>
<reference evidence="8 9" key="1">
    <citation type="submission" date="2018-05" db="EMBL/GenBank/DDBJ databases">
        <title>Rhodohalobacter halophilus gen. nov., sp. nov., a moderately halophilic member of the family Balneolaceae.</title>
        <authorList>
            <person name="Liu Z.-W."/>
        </authorList>
    </citation>
    <scope>NUCLEOTIDE SEQUENCE [LARGE SCALE GENOMIC DNA]</scope>
    <source>
        <strain evidence="8 9">8A47</strain>
    </source>
</reference>
<comment type="subcellular location">
    <subcellularLocation>
        <location evidence="1">Cell membrane</location>
        <topology evidence="1">Multi-pass membrane protein</topology>
    </subcellularLocation>
</comment>
<feature type="domain" description="VTT" evidence="7">
    <location>
        <begin position="342"/>
        <end position="458"/>
    </location>
</feature>
<feature type="transmembrane region" description="Helical" evidence="6">
    <location>
        <begin position="441"/>
        <end position="465"/>
    </location>
</feature>
<dbReference type="InterPro" id="IPR029058">
    <property type="entry name" value="AB_hydrolase_fold"/>
</dbReference>
<sequence length="525" mass="59597">MTALKKIGIIAGAVYLFLLLLSWATQTLFPAETQFNRFEKSDQLVYNEEELDIHYFNIEASSRRTMMILIPDAYQPAEELIPLAETLADSMGVIIPVLNKGGLRNYISNQERGEILSKWINQLPNRNIHIGGFRYGGLVAIETITKNENDLKSLTLIQSMGIEEIHFLGNYRINRSVYSLMVPVFTIFRYGFPHFGWAETMQFNRHFISTMLAMDQRHIENLLREITVPVRIIHSTADPQIPVQTALEIYRLIPHSTLDLLAAKPDQIRSNPDDWSTLVQSFIRQVDNQNGMNRALASSERIAESMETFSRDDIAELSGQALLLLILFLIIISLVSEDSACIAAGLLFATGLIGFQHALIGGVTGIISADLLIYASGRYLGYPVLQIAPFKWFIRKQDIMRARDLFQARGAEILIATRFVPGTRLPVYLAAGILKTDFWPFLAYFLASLAVWAPLLIWVTSLIGQPMLTYIELYQEYALLVILAASILLYGFIKYILPLGTVKGRRQAFEKWRRIKEKRDRSNTE</sequence>
<feature type="transmembrane region" description="Helical" evidence="6">
    <location>
        <begin position="317"/>
        <end position="335"/>
    </location>
</feature>
<evidence type="ECO:0000256" key="6">
    <source>
        <dbReference type="SAM" id="Phobius"/>
    </source>
</evidence>
<keyword evidence="3 6" id="KW-0812">Transmembrane</keyword>
<dbReference type="InterPro" id="IPR032816">
    <property type="entry name" value="VTT_dom"/>
</dbReference>
<name>A0A316TXY9_9BACT</name>
<proteinExistence type="predicted"/>
<comment type="caution">
    <text evidence="8">The sequence shown here is derived from an EMBL/GenBank/DDBJ whole genome shotgun (WGS) entry which is preliminary data.</text>
</comment>
<keyword evidence="4 6" id="KW-1133">Transmembrane helix</keyword>
<dbReference type="PANTHER" id="PTHR42709:SF6">
    <property type="entry name" value="UNDECAPRENYL PHOSPHATE TRANSPORTER A"/>
    <property type="match status" value="1"/>
</dbReference>